<dbReference type="Pfam" id="PF01863">
    <property type="entry name" value="YgjP-like"/>
    <property type="match status" value="1"/>
</dbReference>
<evidence type="ECO:0000313" key="3">
    <source>
        <dbReference type="EMBL" id="RDE09479.1"/>
    </source>
</evidence>
<reference evidence="4" key="1">
    <citation type="submission" date="2018-07" db="EMBL/GenBank/DDBJ databases">
        <authorList>
            <person name="Liu B.-T."/>
            <person name="Du Z."/>
        </authorList>
    </citation>
    <scope>NUCLEOTIDE SEQUENCE [LARGE SCALE GENOMIC DNA]</scope>
    <source>
        <strain evidence="4">XYN52</strain>
    </source>
</reference>
<sequence length="393" mass="42381">MKTVRPSRSTWPICTRPATAKSSTASCASATPSAASPKAIARAIDTHRPARGFPRAGQLHSVALANRCEAPHLSPDTSESPAAAGGSCDRLAGRSPSLDPVSPPWVPSTQGTYGKRCGSGRAAFLFSGRRFSESHKLGRPPPPSFARYALGLTRLLRRAPIPQTVEVVTASGPVAVGVRVNPRARSYRLSVSARGEPVLTLPRGGHWSEAEAFLERNRGWLDARLARLATPWRLAPDGLVPLRGVDHAIIVSDSARGRVWVEAGEGGPKLHVPGGPDHFRRRLLDWLKAEARADLERASARHAAALGVSIAAIKLRDQTTRWGSCSSSGTLNYNWRLILAPDFVLDYVAAHEVAHRVEMNHSPAFWRTLARALPDYGRGQAWLKAHGAKLMAL</sequence>
<protein>
    <submittedName>
        <fullName evidence="3">M48 family peptidase</fullName>
    </submittedName>
</protein>
<accession>A0A369W636</accession>
<dbReference type="CDD" id="cd07344">
    <property type="entry name" value="M48_yhfN_like"/>
    <property type="match status" value="1"/>
</dbReference>
<proteinExistence type="predicted"/>
<organism evidence="3 4">
    <name type="scientific">Pelagibacterium lacus</name>
    <dbReference type="NCBI Taxonomy" id="2282655"/>
    <lineage>
        <taxon>Bacteria</taxon>
        <taxon>Pseudomonadati</taxon>
        <taxon>Pseudomonadota</taxon>
        <taxon>Alphaproteobacteria</taxon>
        <taxon>Hyphomicrobiales</taxon>
        <taxon>Devosiaceae</taxon>
        <taxon>Pelagibacterium</taxon>
    </lineage>
</organism>
<name>A0A369W636_9HYPH</name>
<evidence type="ECO:0000256" key="1">
    <source>
        <dbReference type="SAM" id="MobiDB-lite"/>
    </source>
</evidence>
<dbReference type="Proteomes" id="UP000253759">
    <property type="component" value="Unassembled WGS sequence"/>
</dbReference>
<dbReference type="PANTHER" id="PTHR30399">
    <property type="entry name" value="UNCHARACTERIZED PROTEIN YGJP"/>
    <property type="match status" value="1"/>
</dbReference>
<dbReference type="Gene3D" id="3.30.2010.10">
    <property type="entry name" value="Metalloproteases ('zincins'), catalytic domain"/>
    <property type="match status" value="1"/>
</dbReference>
<feature type="domain" description="YgjP-like metallopeptidase" evidence="2">
    <location>
        <begin position="186"/>
        <end position="386"/>
    </location>
</feature>
<keyword evidence="4" id="KW-1185">Reference proteome</keyword>
<dbReference type="InterPro" id="IPR053136">
    <property type="entry name" value="UTP_pyrophosphatase-like"/>
</dbReference>
<comment type="caution">
    <text evidence="3">The sequence shown here is derived from an EMBL/GenBank/DDBJ whole genome shotgun (WGS) entry which is preliminary data.</text>
</comment>
<dbReference type="InterPro" id="IPR002725">
    <property type="entry name" value="YgjP-like_metallopeptidase"/>
</dbReference>
<evidence type="ECO:0000259" key="2">
    <source>
        <dbReference type="Pfam" id="PF01863"/>
    </source>
</evidence>
<evidence type="ECO:0000313" key="4">
    <source>
        <dbReference type="Proteomes" id="UP000253759"/>
    </source>
</evidence>
<dbReference type="EMBL" id="QQNH01000006">
    <property type="protein sequence ID" value="RDE09479.1"/>
    <property type="molecule type" value="Genomic_DNA"/>
</dbReference>
<feature type="region of interest" description="Disordered" evidence="1">
    <location>
        <begin position="71"/>
        <end position="113"/>
    </location>
</feature>
<dbReference type="PANTHER" id="PTHR30399:SF1">
    <property type="entry name" value="UTP PYROPHOSPHATASE"/>
    <property type="match status" value="1"/>
</dbReference>
<gene>
    <name evidence="3" type="ORF">DVH29_06655</name>
</gene>
<dbReference type="AlphaFoldDB" id="A0A369W636"/>